<dbReference type="AlphaFoldDB" id="A0A381VYB9"/>
<dbReference type="Gene3D" id="1.25.40.10">
    <property type="entry name" value="Tetratricopeptide repeat domain"/>
    <property type="match status" value="1"/>
</dbReference>
<gene>
    <name evidence="1" type="ORF">METZ01_LOCUS98066</name>
</gene>
<accession>A0A381VYB9</accession>
<proteinExistence type="predicted"/>
<dbReference type="EMBL" id="UINC01010138">
    <property type="protein sequence ID" value="SVA45212.1"/>
    <property type="molecule type" value="Genomic_DNA"/>
</dbReference>
<protein>
    <submittedName>
        <fullName evidence="1">Uncharacterized protein</fullName>
    </submittedName>
</protein>
<dbReference type="SUPFAM" id="SSF48452">
    <property type="entry name" value="TPR-like"/>
    <property type="match status" value="1"/>
</dbReference>
<organism evidence="1">
    <name type="scientific">marine metagenome</name>
    <dbReference type="NCBI Taxonomy" id="408172"/>
    <lineage>
        <taxon>unclassified sequences</taxon>
        <taxon>metagenomes</taxon>
        <taxon>ecological metagenomes</taxon>
    </lineage>
</organism>
<sequence length="214" mass="24004">MAGILVGSGCRKQVTASDMDMSEYGWVLYSEGKFNKSNEWFINAVIRDTSYKDGYNGQGWTYGKLGEIDSSIARFTVGRTKALSDTTWQDEILLISDPPHDPALECTAGLTLAYHAKNSHLNAVQYGLELLERVNDNFFNVTLGQPAWNFSRDVTINSKHIIWTISSSYFALGKYTESLDYANRLNAIDSTFNTDVVEGIHKLSIEIARLRLNL</sequence>
<reference evidence="1" key="1">
    <citation type="submission" date="2018-05" db="EMBL/GenBank/DDBJ databases">
        <authorList>
            <person name="Lanie J.A."/>
            <person name="Ng W.-L."/>
            <person name="Kazmierczak K.M."/>
            <person name="Andrzejewski T.M."/>
            <person name="Davidsen T.M."/>
            <person name="Wayne K.J."/>
            <person name="Tettelin H."/>
            <person name="Glass J.I."/>
            <person name="Rusch D."/>
            <person name="Podicherti R."/>
            <person name="Tsui H.-C.T."/>
            <person name="Winkler M.E."/>
        </authorList>
    </citation>
    <scope>NUCLEOTIDE SEQUENCE</scope>
</reference>
<dbReference type="InterPro" id="IPR011990">
    <property type="entry name" value="TPR-like_helical_dom_sf"/>
</dbReference>
<evidence type="ECO:0000313" key="1">
    <source>
        <dbReference type="EMBL" id="SVA45212.1"/>
    </source>
</evidence>
<name>A0A381VYB9_9ZZZZ</name>